<gene>
    <name evidence="1" type="ORF">M011DRAFT_294193</name>
</gene>
<reference evidence="1" key="1">
    <citation type="journal article" date="2020" name="Stud. Mycol.">
        <title>101 Dothideomycetes genomes: a test case for predicting lifestyles and emergence of pathogens.</title>
        <authorList>
            <person name="Haridas S."/>
            <person name="Albert R."/>
            <person name="Binder M."/>
            <person name="Bloem J."/>
            <person name="Labutti K."/>
            <person name="Salamov A."/>
            <person name="Andreopoulos B."/>
            <person name="Baker S."/>
            <person name="Barry K."/>
            <person name="Bills G."/>
            <person name="Bluhm B."/>
            <person name="Cannon C."/>
            <person name="Castanera R."/>
            <person name="Culley D."/>
            <person name="Daum C."/>
            <person name="Ezra D."/>
            <person name="Gonzalez J."/>
            <person name="Henrissat B."/>
            <person name="Kuo A."/>
            <person name="Liang C."/>
            <person name="Lipzen A."/>
            <person name="Lutzoni F."/>
            <person name="Magnuson J."/>
            <person name="Mondo S."/>
            <person name="Nolan M."/>
            <person name="Ohm R."/>
            <person name="Pangilinan J."/>
            <person name="Park H.-J."/>
            <person name="Ramirez L."/>
            <person name="Alfaro M."/>
            <person name="Sun H."/>
            <person name="Tritt A."/>
            <person name="Yoshinaga Y."/>
            <person name="Zwiers L.-H."/>
            <person name="Turgeon B."/>
            <person name="Goodwin S."/>
            <person name="Spatafora J."/>
            <person name="Crous P."/>
            <person name="Grigoriev I."/>
        </authorList>
    </citation>
    <scope>NUCLEOTIDE SEQUENCE</scope>
    <source>
        <strain evidence="1">CBS 119925</strain>
    </source>
</reference>
<proteinExistence type="predicted"/>
<evidence type="ECO:0000313" key="2">
    <source>
        <dbReference type="Proteomes" id="UP000799440"/>
    </source>
</evidence>
<dbReference type="EMBL" id="MU006614">
    <property type="protein sequence ID" value="KAF2742155.1"/>
    <property type="molecule type" value="Genomic_DNA"/>
</dbReference>
<name>A0A6A6UVJ4_9PLEO</name>
<evidence type="ECO:0008006" key="3">
    <source>
        <dbReference type="Google" id="ProtNLM"/>
    </source>
</evidence>
<keyword evidence="2" id="KW-1185">Reference proteome</keyword>
<dbReference type="AlphaFoldDB" id="A0A6A6UVJ4"/>
<sequence>MADHTLLGLPNEVLRLILSALADAHLPSLFTARRTCTTIDRLVTDIHEVSIAEHGLSIYAFLQSHFAPLFRARCLTPAPGSAHVMCPCGAVRGVVLEGLGRLLEQQAALKAQHLNILEVELIIVLLYIYCLQVSLLYMCCP</sequence>
<evidence type="ECO:0000313" key="1">
    <source>
        <dbReference type="EMBL" id="KAF2742155.1"/>
    </source>
</evidence>
<organism evidence="1 2">
    <name type="scientific">Sporormia fimetaria CBS 119925</name>
    <dbReference type="NCBI Taxonomy" id="1340428"/>
    <lineage>
        <taxon>Eukaryota</taxon>
        <taxon>Fungi</taxon>
        <taxon>Dikarya</taxon>
        <taxon>Ascomycota</taxon>
        <taxon>Pezizomycotina</taxon>
        <taxon>Dothideomycetes</taxon>
        <taxon>Pleosporomycetidae</taxon>
        <taxon>Pleosporales</taxon>
        <taxon>Sporormiaceae</taxon>
        <taxon>Sporormia</taxon>
    </lineage>
</organism>
<accession>A0A6A6UVJ4</accession>
<dbReference type="Proteomes" id="UP000799440">
    <property type="component" value="Unassembled WGS sequence"/>
</dbReference>
<protein>
    <recommendedName>
        <fullName evidence="3">F-box domain-containing protein</fullName>
    </recommendedName>
</protein>